<name>A0AAD7CR16_MYCRO</name>
<keyword evidence="4" id="KW-1185">Reference proteome</keyword>
<dbReference type="Proteomes" id="UP001221757">
    <property type="component" value="Unassembled WGS sequence"/>
</dbReference>
<sequence length="527" mass="59144">MHRCLEIPEVLRAIFDQLNRRTLASLARTCQGLRDPTLDVLWRSQKSLLPLLKCLPPHIWEEIVEDKRRVLRIRHPIAPHDWKRVHLYNYRVKELAVETAELDVDFFRTLELSAPGPFLLPSLRTLAWTLEEDGFFPFCRQFLAPTLCNVTLVLQDCAPDLSLFSTLRISHPQLTNIAIEGPTSTSSVRVVSHTVCGWKFIKKLTVTTLDEAALAHVARLPQLQELQIQSHVPPIISERRLAAPIPPGQAFPALRHLVIGSDTIQSAFSLVAHISSSHLRHLHIYTQQCARASLWEESFRILARLPCSPSLTSLSLCQRSNRPSIPGSAVDKYILTPQTIAPLLSLRRLADLVLQPLFGLDLDDETLHQMAVAWPHLENLELGAERTTPRFPRATLRALVYLAEHCPQLNSLQLALDATDPVPRFSRRRNTRPGHTLEHLHTGPSPIGTPALVAAFLSDVFSAIVFGHRPDTAADRPWAEVGRLFHVFRSVRAEEARCWTGDDSDSDDVSDSDMSDDDESSGDDSDS</sequence>
<dbReference type="Pfam" id="PF12937">
    <property type="entry name" value="F-box-like"/>
    <property type="match status" value="1"/>
</dbReference>
<organism evidence="3 4">
    <name type="scientific">Mycena rosella</name>
    <name type="common">Pink bonnet</name>
    <name type="synonym">Agaricus rosellus</name>
    <dbReference type="NCBI Taxonomy" id="1033263"/>
    <lineage>
        <taxon>Eukaryota</taxon>
        <taxon>Fungi</taxon>
        <taxon>Dikarya</taxon>
        <taxon>Basidiomycota</taxon>
        <taxon>Agaricomycotina</taxon>
        <taxon>Agaricomycetes</taxon>
        <taxon>Agaricomycetidae</taxon>
        <taxon>Agaricales</taxon>
        <taxon>Marasmiineae</taxon>
        <taxon>Mycenaceae</taxon>
        <taxon>Mycena</taxon>
    </lineage>
</organism>
<proteinExistence type="predicted"/>
<dbReference type="AlphaFoldDB" id="A0AAD7CR16"/>
<protein>
    <recommendedName>
        <fullName evidence="2">F-box domain-containing protein</fullName>
    </recommendedName>
</protein>
<feature type="region of interest" description="Disordered" evidence="1">
    <location>
        <begin position="498"/>
        <end position="527"/>
    </location>
</feature>
<accession>A0AAD7CR16</accession>
<evidence type="ECO:0000313" key="3">
    <source>
        <dbReference type="EMBL" id="KAJ7659470.1"/>
    </source>
</evidence>
<evidence type="ECO:0000259" key="2">
    <source>
        <dbReference type="Pfam" id="PF12937"/>
    </source>
</evidence>
<comment type="caution">
    <text evidence="3">The sequence shown here is derived from an EMBL/GenBank/DDBJ whole genome shotgun (WGS) entry which is preliminary data.</text>
</comment>
<evidence type="ECO:0000256" key="1">
    <source>
        <dbReference type="SAM" id="MobiDB-lite"/>
    </source>
</evidence>
<dbReference type="SUPFAM" id="SSF52047">
    <property type="entry name" value="RNI-like"/>
    <property type="match status" value="1"/>
</dbReference>
<dbReference type="InterPro" id="IPR001810">
    <property type="entry name" value="F-box_dom"/>
</dbReference>
<dbReference type="Gene3D" id="3.80.10.10">
    <property type="entry name" value="Ribonuclease Inhibitor"/>
    <property type="match status" value="1"/>
</dbReference>
<dbReference type="InterPro" id="IPR032675">
    <property type="entry name" value="LRR_dom_sf"/>
</dbReference>
<feature type="compositionally biased region" description="Acidic residues" evidence="1">
    <location>
        <begin position="502"/>
        <end position="527"/>
    </location>
</feature>
<evidence type="ECO:0000313" key="4">
    <source>
        <dbReference type="Proteomes" id="UP001221757"/>
    </source>
</evidence>
<reference evidence="3" key="1">
    <citation type="submission" date="2023-03" db="EMBL/GenBank/DDBJ databases">
        <title>Massive genome expansion in bonnet fungi (Mycena s.s.) driven by repeated elements and novel gene families across ecological guilds.</title>
        <authorList>
            <consortium name="Lawrence Berkeley National Laboratory"/>
            <person name="Harder C.B."/>
            <person name="Miyauchi S."/>
            <person name="Viragh M."/>
            <person name="Kuo A."/>
            <person name="Thoen E."/>
            <person name="Andreopoulos B."/>
            <person name="Lu D."/>
            <person name="Skrede I."/>
            <person name="Drula E."/>
            <person name="Henrissat B."/>
            <person name="Morin E."/>
            <person name="Kohler A."/>
            <person name="Barry K."/>
            <person name="LaButti K."/>
            <person name="Morin E."/>
            <person name="Salamov A."/>
            <person name="Lipzen A."/>
            <person name="Mereny Z."/>
            <person name="Hegedus B."/>
            <person name="Baldrian P."/>
            <person name="Stursova M."/>
            <person name="Weitz H."/>
            <person name="Taylor A."/>
            <person name="Grigoriev I.V."/>
            <person name="Nagy L.G."/>
            <person name="Martin F."/>
            <person name="Kauserud H."/>
        </authorList>
    </citation>
    <scope>NUCLEOTIDE SEQUENCE</scope>
    <source>
        <strain evidence="3">CBHHK067</strain>
    </source>
</reference>
<feature type="domain" description="F-box" evidence="2">
    <location>
        <begin position="8"/>
        <end position="44"/>
    </location>
</feature>
<gene>
    <name evidence="3" type="ORF">B0H17DRAFT_1185497</name>
</gene>
<dbReference type="EMBL" id="JARKIE010000269">
    <property type="protein sequence ID" value="KAJ7659470.1"/>
    <property type="molecule type" value="Genomic_DNA"/>
</dbReference>